<name>A0A2T5J6J4_9SPHI</name>
<evidence type="ECO:0000256" key="2">
    <source>
        <dbReference type="ARBA" id="ARBA00022448"/>
    </source>
</evidence>
<feature type="transmembrane region" description="Helical" evidence="6">
    <location>
        <begin position="196"/>
        <end position="216"/>
    </location>
</feature>
<sequence length="519" mass="55764">MKLFVKKSIAQLLAAPEEGGHTLKRTLGVGAVVALGIGAIIGAGLFVRTAAAAAQNAGPSVTIGFIIAAIGCAFAGLCYAEFASMIPVAGSAYTYSYATMGEFIAWIIGWDLILEYGVGAATVGIAWSEYLNKLLNIFGLNIPYEWCHSPFEKVIDPNTHAVLQHGIVNLPGIFIILLLTIVLIRGTKGSAFVNSLIVITKVAIVLVVIALGWGYINPANHTPFIPKPTIYKDDSGVSHHFGGITGILGAAGVVFFAFIGFDAVSTAAQETKDPKKAMPWGILGSLAICTVLYVLFSFVLTGVASTEDFRTHGKEASVAYAIEHMAGGLINGVWVAKYQWLSNLVTIAILAGFSSVILVMLLGQSRVFYSMSHDGLLPKVFSDVHPKYSTPYKSNWIIFVLVSIFAGFIPGDIVGEMTSIGTLFAFILVCIGVWIMRVKNPEIPRAFKTPAFRFTAIMGVLVCSSMIYGLGWTNWARLIGWLLIGFIIYFGYSVKHSLVRKELAEVPADPPAPELKVTK</sequence>
<dbReference type="PIRSF" id="PIRSF006060">
    <property type="entry name" value="AA_transporter"/>
    <property type="match status" value="1"/>
</dbReference>
<evidence type="ECO:0000313" key="8">
    <source>
        <dbReference type="Proteomes" id="UP000244168"/>
    </source>
</evidence>
<proteinExistence type="predicted"/>
<evidence type="ECO:0000256" key="5">
    <source>
        <dbReference type="ARBA" id="ARBA00023136"/>
    </source>
</evidence>
<dbReference type="Proteomes" id="UP000244168">
    <property type="component" value="Unassembled WGS sequence"/>
</dbReference>
<dbReference type="PANTHER" id="PTHR43243">
    <property type="entry name" value="INNER MEMBRANE TRANSPORTER YGJI-RELATED"/>
    <property type="match status" value="1"/>
</dbReference>
<feature type="transmembrane region" description="Helical" evidence="6">
    <location>
        <begin position="420"/>
        <end position="438"/>
    </location>
</feature>
<keyword evidence="4 6" id="KW-1133">Transmembrane helix</keyword>
<dbReference type="OrthoDB" id="9762947at2"/>
<comment type="subcellular location">
    <subcellularLocation>
        <location evidence="1">Membrane</location>
        <topology evidence="1">Multi-pass membrane protein</topology>
    </subcellularLocation>
</comment>
<feature type="transmembrane region" description="Helical" evidence="6">
    <location>
        <begin position="475"/>
        <end position="492"/>
    </location>
</feature>
<dbReference type="Pfam" id="PF13520">
    <property type="entry name" value="AA_permease_2"/>
    <property type="match status" value="1"/>
</dbReference>
<feature type="transmembrane region" description="Helical" evidence="6">
    <location>
        <begin position="450"/>
        <end position="469"/>
    </location>
</feature>
<evidence type="ECO:0000313" key="7">
    <source>
        <dbReference type="EMBL" id="PTQ94066.1"/>
    </source>
</evidence>
<dbReference type="GO" id="GO:0015171">
    <property type="term" value="F:amino acid transmembrane transporter activity"/>
    <property type="evidence" value="ECO:0007669"/>
    <property type="project" value="TreeGrafter"/>
</dbReference>
<feature type="transmembrane region" description="Helical" evidence="6">
    <location>
        <begin position="236"/>
        <end position="259"/>
    </location>
</feature>
<feature type="transmembrane region" description="Helical" evidence="6">
    <location>
        <begin position="27"/>
        <end position="47"/>
    </location>
</feature>
<keyword evidence="5 6" id="KW-0472">Membrane</keyword>
<keyword evidence="2" id="KW-0813">Transport</keyword>
<feature type="transmembrane region" description="Helical" evidence="6">
    <location>
        <begin position="396"/>
        <end position="414"/>
    </location>
</feature>
<evidence type="ECO:0000256" key="1">
    <source>
        <dbReference type="ARBA" id="ARBA00004141"/>
    </source>
</evidence>
<evidence type="ECO:0000256" key="4">
    <source>
        <dbReference type="ARBA" id="ARBA00022989"/>
    </source>
</evidence>
<feature type="transmembrane region" description="Helical" evidence="6">
    <location>
        <begin position="59"/>
        <end position="82"/>
    </location>
</feature>
<dbReference type="PANTHER" id="PTHR43243:SF4">
    <property type="entry name" value="CATIONIC AMINO ACID TRANSPORTER 4"/>
    <property type="match status" value="1"/>
</dbReference>
<reference evidence="7 8" key="1">
    <citation type="submission" date="2018-04" db="EMBL/GenBank/DDBJ databases">
        <title>Genomic Encyclopedia of Archaeal and Bacterial Type Strains, Phase II (KMG-II): from individual species to whole genera.</title>
        <authorList>
            <person name="Goeker M."/>
        </authorList>
    </citation>
    <scope>NUCLEOTIDE SEQUENCE [LARGE SCALE GENOMIC DNA]</scope>
    <source>
        <strain evidence="7 8">DSM 26809</strain>
    </source>
</reference>
<feature type="transmembrane region" description="Helical" evidence="6">
    <location>
        <begin position="280"/>
        <end position="300"/>
    </location>
</feature>
<keyword evidence="8" id="KW-1185">Reference proteome</keyword>
<dbReference type="InterPro" id="IPR002293">
    <property type="entry name" value="AA/rel_permease1"/>
</dbReference>
<feature type="transmembrane region" description="Helical" evidence="6">
    <location>
        <begin position="103"/>
        <end position="127"/>
    </location>
</feature>
<dbReference type="RefSeq" id="WP_107830429.1">
    <property type="nucleotide sequence ID" value="NZ_CP160205.1"/>
</dbReference>
<feature type="transmembrane region" description="Helical" evidence="6">
    <location>
        <begin position="340"/>
        <end position="362"/>
    </location>
</feature>
<dbReference type="AlphaFoldDB" id="A0A2T5J6J4"/>
<accession>A0A2T5J6J4</accession>
<evidence type="ECO:0000256" key="3">
    <source>
        <dbReference type="ARBA" id="ARBA00022692"/>
    </source>
</evidence>
<dbReference type="EMBL" id="QAOQ01000007">
    <property type="protein sequence ID" value="PTQ94066.1"/>
    <property type="molecule type" value="Genomic_DNA"/>
</dbReference>
<gene>
    <name evidence="7" type="ORF">C8P68_107129</name>
</gene>
<keyword evidence="3 6" id="KW-0812">Transmembrane</keyword>
<dbReference type="Gene3D" id="1.20.1740.10">
    <property type="entry name" value="Amino acid/polyamine transporter I"/>
    <property type="match status" value="1"/>
</dbReference>
<organism evidence="7 8">
    <name type="scientific">Mucilaginibacter yixingensis</name>
    <dbReference type="NCBI Taxonomy" id="1295612"/>
    <lineage>
        <taxon>Bacteria</taxon>
        <taxon>Pseudomonadati</taxon>
        <taxon>Bacteroidota</taxon>
        <taxon>Sphingobacteriia</taxon>
        <taxon>Sphingobacteriales</taxon>
        <taxon>Sphingobacteriaceae</taxon>
        <taxon>Mucilaginibacter</taxon>
    </lineage>
</organism>
<dbReference type="GO" id="GO:0016020">
    <property type="term" value="C:membrane"/>
    <property type="evidence" value="ECO:0007669"/>
    <property type="project" value="UniProtKB-SubCell"/>
</dbReference>
<comment type="caution">
    <text evidence="7">The sequence shown here is derived from an EMBL/GenBank/DDBJ whole genome shotgun (WGS) entry which is preliminary data.</text>
</comment>
<protein>
    <submittedName>
        <fullName evidence="7">Amino acid/polyamine/organocation transporter (APC superfamily)</fullName>
    </submittedName>
</protein>
<feature type="transmembrane region" description="Helical" evidence="6">
    <location>
        <begin position="166"/>
        <end position="184"/>
    </location>
</feature>
<evidence type="ECO:0000256" key="6">
    <source>
        <dbReference type="SAM" id="Phobius"/>
    </source>
</evidence>